<dbReference type="RefSeq" id="WP_378579561.1">
    <property type="nucleotide sequence ID" value="NZ_JBHSFQ010000039.1"/>
</dbReference>
<sequence length="123" mass="12822">MSSPHAPLPASLRAQRVLLWAVAVLMWLNAVTTVAAAGGFFGIGAGLPLVLAGAFCAVLARALRGGRRWVRIAVVLVHTAMLLGELGRLQSGDPLALIGLLFPVVGLVLLCLKGTRAHFRPAP</sequence>
<evidence type="ECO:0000313" key="2">
    <source>
        <dbReference type="EMBL" id="MFC4565526.1"/>
    </source>
</evidence>
<feature type="transmembrane region" description="Helical" evidence="1">
    <location>
        <begin position="70"/>
        <end position="89"/>
    </location>
</feature>
<protein>
    <submittedName>
        <fullName evidence="2">Uncharacterized protein</fullName>
    </submittedName>
</protein>
<reference evidence="3" key="1">
    <citation type="journal article" date="2019" name="Int. J. Syst. Evol. Microbiol.">
        <title>The Global Catalogue of Microorganisms (GCM) 10K type strain sequencing project: providing services to taxonomists for standard genome sequencing and annotation.</title>
        <authorList>
            <consortium name="The Broad Institute Genomics Platform"/>
            <consortium name="The Broad Institute Genome Sequencing Center for Infectious Disease"/>
            <person name="Wu L."/>
            <person name="Ma J."/>
        </authorList>
    </citation>
    <scope>NUCLEOTIDE SEQUENCE [LARGE SCALE GENOMIC DNA]</scope>
    <source>
        <strain evidence="3">XZYJ18</strain>
    </source>
</reference>
<feature type="transmembrane region" description="Helical" evidence="1">
    <location>
        <begin position="95"/>
        <end position="112"/>
    </location>
</feature>
<organism evidence="2 3">
    <name type="scientific">Nocardiopsis mangrovi</name>
    <dbReference type="NCBI Taxonomy" id="1179818"/>
    <lineage>
        <taxon>Bacteria</taxon>
        <taxon>Bacillati</taxon>
        <taxon>Actinomycetota</taxon>
        <taxon>Actinomycetes</taxon>
        <taxon>Streptosporangiales</taxon>
        <taxon>Nocardiopsidaceae</taxon>
        <taxon>Nocardiopsis</taxon>
    </lineage>
</organism>
<evidence type="ECO:0000313" key="3">
    <source>
        <dbReference type="Proteomes" id="UP001595923"/>
    </source>
</evidence>
<dbReference type="Proteomes" id="UP001595923">
    <property type="component" value="Unassembled WGS sequence"/>
</dbReference>
<dbReference type="EMBL" id="JBHSFQ010000039">
    <property type="protein sequence ID" value="MFC4565526.1"/>
    <property type="molecule type" value="Genomic_DNA"/>
</dbReference>
<keyword evidence="1" id="KW-0472">Membrane</keyword>
<comment type="caution">
    <text evidence="2">The sequence shown here is derived from an EMBL/GenBank/DDBJ whole genome shotgun (WGS) entry which is preliminary data.</text>
</comment>
<accession>A0ABV9E355</accession>
<feature type="transmembrane region" description="Helical" evidence="1">
    <location>
        <begin position="46"/>
        <end position="63"/>
    </location>
</feature>
<keyword evidence="3" id="KW-1185">Reference proteome</keyword>
<evidence type="ECO:0000256" key="1">
    <source>
        <dbReference type="SAM" id="Phobius"/>
    </source>
</evidence>
<gene>
    <name evidence="2" type="ORF">ACFO4E_27025</name>
</gene>
<proteinExistence type="predicted"/>
<keyword evidence="1" id="KW-1133">Transmembrane helix</keyword>
<name>A0ABV9E355_9ACTN</name>
<keyword evidence="1" id="KW-0812">Transmembrane</keyword>